<evidence type="ECO:0000259" key="4">
    <source>
        <dbReference type="SMART" id="SM00382"/>
    </source>
</evidence>
<dbReference type="InterPro" id="IPR050168">
    <property type="entry name" value="AAA_ATPase_domain"/>
</dbReference>
<dbReference type="Pfam" id="PF00004">
    <property type="entry name" value="AAA"/>
    <property type="match status" value="2"/>
</dbReference>
<dbReference type="OrthoDB" id="27435at2759"/>
<reference evidence="5" key="1">
    <citation type="journal article" date="2020" name="BMC Genomics">
        <title>Correction to: Identification and distribution of gene clusters required for synthesis of sphingolipid metabolism inhibitors in diverse species of the filamentous fungus Fusarium.</title>
        <authorList>
            <person name="Kim H.S."/>
            <person name="Lohmar J.M."/>
            <person name="Busman M."/>
            <person name="Brown D.W."/>
            <person name="Naumann T.A."/>
            <person name="Divon H.H."/>
            <person name="Lysoe E."/>
            <person name="Uhlig S."/>
            <person name="Proctor R.H."/>
        </authorList>
    </citation>
    <scope>NUCLEOTIDE SEQUENCE</scope>
    <source>
        <strain evidence="5">NRRL 22465</strain>
    </source>
</reference>
<reference evidence="5" key="2">
    <citation type="submission" date="2020-05" db="EMBL/GenBank/DDBJ databases">
        <authorList>
            <person name="Kim H.-S."/>
            <person name="Proctor R.H."/>
            <person name="Brown D.W."/>
        </authorList>
    </citation>
    <scope>NUCLEOTIDE SEQUENCE</scope>
    <source>
        <strain evidence="5">NRRL 22465</strain>
    </source>
</reference>
<dbReference type="PROSITE" id="PS00674">
    <property type="entry name" value="AAA"/>
    <property type="match status" value="1"/>
</dbReference>
<keyword evidence="6" id="KW-1185">Reference proteome</keyword>
<dbReference type="AlphaFoldDB" id="A0A8H4UL59"/>
<dbReference type="InterPro" id="IPR003593">
    <property type="entry name" value="AAA+_ATPase"/>
</dbReference>
<sequence>MLADSIDAKVRPLANAALEKSSLLGAARIYVSRDSLLSLTGALENGKHCLVTPLATENARDRDGVLDDDDVQEREATLWILPEKNLSPNVVMMTRAFQDATGFRIGGVVRISLLGVTPDAEQVVVEDVTERTEKNASDFDRLEKYEKEVKNPLPWEDTLTALFDRASQVFPGMVLEATIASRFRRSFKVVSVNSQTTILANFKIASSAVRVLDADCATNGANKESRGELVVTGVPGMSRPLEALNQFLSGFSRAFYHKRELISCGFIIHGGHGTGKTFMLERVAATNWGRVHQIKPSAKAASIKETFKSAFLQQPSIILIDELDALISEKRNNRESIIDILSEQLDALSFHAESNNALPDVVVIATCIDYLTTVPVTLQKRSRFFLNVALAIPGPKERLEILTFLDPPVRLEEKQQLLENIAQKTYAYTPQDLCDVVFKATRGSGIRLSKAGVSPGVNQEHFIEKGELEEARKATRPTAMNDINLKPPTIHWDDIGGQQHVKDALSRMIKYAKNPERFLRSPPKSLVLYGPPGCSKTLSAQAAATESGFNFFAVKGAELLNMYVGETERAVRNLFERARNAAPSIIFFDEIDSIGGQRSSGSGSRSANGVNILTTLLTEIDGFETLSGVFLLAATNRPEAMDKAIMRPGRFDQALYIGPPDEAAREAVFRVHLRGLPLASDVDLQELSRLADGCSGAEIKSVCDKTAWEVQGRYDDDEIANKLELSMKDLTSVLEQTPRHITQAMIDGYKKWAETLAGKK</sequence>
<evidence type="ECO:0000313" key="6">
    <source>
        <dbReference type="Proteomes" id="UP000635477"/>
    </source>
</evidence>
<dbReference type="SUPFAM" id="SSF52540">
    <property type="entry name" value="P-loop containing nucleoside triphosphate hydrolases"/>
    <property type="match status" value="2"/>
</dbReference>
<dbReference type="FunFam" id="3.40.50.300:FF:001025">
    <property type="entry name" value="ATPase family, AAA domain-containing 2B"/>
    <property type="match status" value="1"/>
</dbReference>
<protein>
    <recommendedName>
        <fullName evidence="4">AAA+ ATPase domain-containing protein</fullName>
    </recommendedName>
</protein>
<keyword evidence="2" id="KW-0067">ATP-binding</keyword>
<evidence type="ECO:0000256" key="1">
    <source>
        <dbReference type="ARBA" id="ARBA00022741"/>
    </source>
</evidence>
<evidence type="ECO:0000313" key="5">
    <source>
        <dbReference type="EMBL" id="KAF4978524.1"/>
    </source>
</evidence>
<keyword evidence="3" id="KW-0175">Coiled coil</keyword>
<dbReference type="InterPro" id="IPR027417">
    <property type="entry name" value="P-loop_NTPase"/>
</dbReference>
<evidence type="ECO:0000256" key="2">
    <source>
        <dbReference type="ARBA" id="ARBA00022840"/>
    </source>
</evidence>
<dbReference type="EMBL" id="JABEYC010000361">
    <property type="protein sequence ID" value="KAF4978524.1"/>
    <property type="molecule type" value="Genomic_DNA"/>
</dbReference>
<dbReference type="GO" id="GO:0005737">
    <property type="term" value="C:cytoplasm"/>
    <property type="evidence" value="ECO:0007669"/>
    <property type="project" value="TreeGrafter"/>
</dbReference>
<dbReference type="InterPro" id="IPR003959">
    <property type="entry name" value="ATPase_AAA_core"/>
</dbReference>
<organism evidence="5 6">
    <name type="scientific">Fusarium zealandicum</name>
    <dbReference type="NCBI Taxonomy" id="1053134"/>
    <lineage>
        <taxon>Eukaryota</taxon>
        <taxon>Fungi</taxon>
        <taxon>Dikarya</taxon>
        <taxon>Ascomycota</taxon>
        <taxon>Pezizomycotina</taxon>
        <taxon>Sordariomycetes</taxon>
        <taxon>Hypocreomycetidae</taxon>
        <taxon>Hypocreales</taxon>
        <taxon>Nectriaceae</taxon>
        <taxon>Fusarium</taxon>
        <taxon>Fusarium staphyleae species complex</taxon>
    </lineage>
</organism>
<dbReference type="Gene3D" id="3.40.50.300">
    <property type="entry name" value="P-loop containing nucleotide triphosphate hydrolases"/>
    <property type="match status" value="2"/>
</dbReference>
<name>A0A8H4UL59_9HYPO</name>
<feature type="domain" description="AAA+ ATPase" evidence="4">
    <location>
        <begin position="264"/>
        <end position="405"/>
    </location>
</feature>
<comment type="caution">
    <text evidence="5">The sequence shown here is derived from an EMBL/GenBank/DDBJ whole genome shotgun (WGS) entry which is preliminary data.</text>
</comment>
<keyword evidence="1" id="KW-0547">Nucleotide-binding</keyword>
<gene>
    <name evidence="5" type="ORF">FZEAL_5108</name>
</gene>
<dbReference type="PANTHER" id="PTHR23077:SF27">
    <property type="entry name" value="ATPASE FAMILY GENE 2 PROTEIN HOMOLOG A"/>
    <property type="match status" value="1"/>
</dbReference>
<dbReference type="SMART" id="SM00382">
    <property type="entry name" value="AAA"/>
    <property type="match status" value="2"/>
</dbReference>
<proteinExistence type="predicted"/>
<accession>A0A8H4UL59</accession>
<dbReference type="Proteomes" id="UP000635477">
    <property type="component" value="Unassembled WGS sequence"/>
</dbReference>
<dbReference type="Gene3D" id="1.10.8.60">
    <property type="match status" value="2"/>
</dbReference>
<dbReference type="GO" id="GO:0016887">
    <property type="term" value="F:ATP hydrolysis activity"/>
    <property type="evidence" value="ECO:0007669"/>
    <property type="project" value="InterPro"/>
</dbReference>
<dbReference type="GO" id="GO:0005524">
    <property type="term" value="F:ATP binding"/>
    <property type="evidence" value="ECO:0007669"/>
    <property type="project" value="UniProtKB-KW"/>
</dbReference>
<feature type="domain" description="AAA+ ATPase" evidence="4">
    <location>
        <begin position="522"/>
        <end position="661"/>
    </location>
</feature>
<evidence type="ECO:0000256" key="3">
    <source>
        <dbReference type="ARBA" id="ARBA00023054"/>
    </source>
</evidence>
<dbReference type="PANTHER" id="PTHR23077">
    <property type="entry name" value="AAA-FAMILY ATPASE"/>
    <property type="match status" value="1"/>
</dbReference>
<dbReference type="InterPro" id="IPR003960">
    <property type="entry name" value="ATPase_AAA_CS"/>
</dbReference>